<evidence type="ECO:0000256" key="37">
    <source>
        <dbReference type="SAM" id="Phobius"/>
    </source>
</evidence>
<dbReference type="GO" id="GO:0004144">
    <property type="term" value="F:diacylglycerol O-acyltransferase activity"/>
    <property type="evidence" value="ECO:0007669"/>
    <property type="project" value="UniProtKB-EC"/>
</dbReference>
<reference evidence="39" key="1">
    <citation type="submission" date="2025-08" db="UniProtKB">
        <authorList>
            <consortium name="Ensembl"/>
        </authorList>
    </citation>
    <scope>IDENTIFICATION</scope>
</reference>
<keyword evidence="24" id="KW-0012">Acyltransferase</keyword>
<gene>
    <name evidence="39" type="primary">LOC107577365</name>
</gene>
<evidence type="ECO:0000256" key="15">
    <source>
        <dbReference type="ARBA" id="ARBA00022677"/>
    </source>
</evidence>
<evidence type="ECO:0000256" key="6">
    <source>
        <dbReference type="ARBA" id="ARBA00004502"/>
    </source>
</evidence>
<keyword evidence="40" id="KW-1185">Reference proteome</keyword>
<comment type="catalytic activity">
    <reaction evidence="33">
        <text>1-(9Z-octadecenoyl)-glycerol + (9Z)-octadecenoyl-CoA = 1,2-di-(9Z-octadecenoyl)-glycerol + CoA</text>
        <dbReference type="Rhea" id="RHEA:37915"/>
        <dbReference type="ChEBI" id="CHEBI:52323"/>
        <dbReference type="ChEBI" id="CHEBI:57287"/>
        <dbReference type="ChEBI" id="CHEBI:57387"/>
        <dbReference type="ChEBI" id="CHEBI:75342"/>
    </reaction>
    <physiologicalReaction direction="left-to-right" evidence="33">
        <dbReference type="Rhea" id="RHEA:37916"/>
    </physiologicalReaction>
</comment>
<comment type="catalytic activity">
    <reaction evidence="4">
        <text>all-trans-retinol + hexadecanoyl-CoA = all-trans-retinyl hexadecanoate + CoA</text>
        <dbReference type="Rhea" id="RHEA:38175"/>
        <dbReference type="ChEBI" id="CHEBI:17336"/>
        <dbReference type="ChEBI" id="CHEBI:17616"/>
        <dbReference type="ChEBI" id="CHEBI:57287"/>
        <dbReference type="ChEBI" id="CHEBI:57379"/>
    </reaction>
    <physiologicalReaction direction="left-to-right" evidence="4">
        <dbReference type="Rhea" id="RHEA:38176"/>
    </physiologicalReaction>
</comment>
<comment type="catalytic activity">
    <reaction evidence="3">
        <text>1,2-di-(9Z-octadecenoyl)-sn-glycerol + hexadecanoyl-CoA = 1,2-di-(9Z)-octadecenoyl-3-hexadecanoyl-sn-glycerol + CoA</text>
        <dbReference type="Rhea" id="RHEA:38163"/>
        <dbReference type="ChEBI" id="CHEBI:52333"/>
        <dbReference type="ChEBI" id="CHEBI:57287"/>
        <dbReference type="ChEBI" id="CHEBI:57379"/>
        <dbReference type="ChEBI" id="CHEBI:75583"/>
    </reaction>
    <physiologicalReaction direction="left-to-right" evidence="3">
        <dbReference type="Rhea" id="RHEA:38164"/>
    </physiologicalReaction>
</comment>
<evidence type="ECO:0000256" key="26">
    <source>
        <dbReference type="ARBA" id="ARBA00041149"/>
    </source>
</evidence>
<keyword evidence="20 37" id="KW-1133">Transmembrane helix</keyword>
<evidence type="ECO:0000313" key="39">
    <source>
        <dbReference type="Ensembl" id="ENSSGRP00000028109.1"/>
    </source>
</evidence>
<comment type="catalytic activity">
    <reaction evidence="1">
        <text>all-trans-retinol + an acyl-CoA = an all-trans-retinyl ester + CoA</text>
        <dbReference type="Rhea" id="RHEA:11488"/>
        <dbReference type="ChEBI" id="CHEBI:17336"/>
        <dbReference type="ChEBI" id="CHEBI:57287"/>
        <dbReference type="ChEBI" id="CHEBI:58342"/>
        <dbReference type="ChEBI" id="CHEBI:63410"/>
        <dbReference type="EC" id="2.3.1.76"/>
    </reaction>
    <physiologicalReaction direction="left-to-right" evidence="1">
        <dbReference type="Rhea" id="RHEA:11489"/>
    </physiologicalReaction>
</comment>
<evidence type="ECO:0000256" key="19">
    <source>
        <dbReference type="ARBA" id="ARBA00022824"/>
    </source>
</evidence>
<evidence type="ECO:0000256" key="5">
    <source>
        <dbReference type="ARBA" id="ARBA00004477"/>
    </source>
</evidence>
<dbReference type="InParanoid" id="A0A672LVJ0"/>
<evidence type="ECO:0000256" key="28">
    <source>
        <dbReference type="ARBA" id="ARBA00047367"/>
    </source>
</evidence>
<dbReference type="GO" id="GO:0005811">
    <property type="term" value="C:lipid droplet"/>
    <property type="evidence" value="ECO:0007669"/>
    <property type="project" value="UniProtKB-SubCell"/>
</dbReference>
<comment type="pathway">
    <text evidence="9">Lipid metabolism.</text>
</comment>
<dbReference type="GO" id="GO:0048471">
    <property type="term" value="C:perinuclear region of cytoplasm"/>
    <property type="evidence" value="ECO:0007669"/>
    <property type="project" value="UniProtKB-SubCell"/>
</dbReference>
<dbReference type="InterPro" id="IPR035892">
    <property type="entry name" value="C2_domain_sf"/>
</dbReference>
<comment type="catalytic activity">
    <reaction evidence="2">
        <text>2-(9Z-octadecenoyl)-glycerol + hexadecanoyl-CoA = 1-hexadecanoyl-2-(9Z-octadecenoyl)-sn-glycerol + CoA</text>
        <dbReference type="Rhea" id="RHEA:38071"/>
        <dbReference type="ChEBI" id="CHEBI:57287"/>
        <dbReference type="ChEBI" id="CHEBI:57379"/>
        <dbReference type="ChEBI" id="CHEBI:73990"/>
        <dbReference type="ChEBI" id="CHEBI:75466"/>
    </reaction>
    <physiologicalReaction direction="left-to-right" evidence="2">
        <dbReference type="Rhea" id="RHEA:38072"/>
    </physiologicalReaction>
</comment>
<dbReference type="GO" id="GO:0006071">
    <property type="term" value="P:glycerol metabolic process"/>
    <property type="evidence" value="ECO:0007669"/>
    <property type="project" value="UniProtKB-KW"/>
</dbReference>
<feature type="coiled-coil region" evidence="35">
    <location>
        <begin position="542"/>
        <end position="597"/>
    </location>
</feature>
<evidence type="ECO:0000256" key="18">
    <source>
        <dbReference type="ARBA" id="ARBA00022798"/>
    </source>
</evidence>
<evidence type="ECO:0000256" key="11">
    <source>
        <dbReference type="ARBA" id="ARBA00012977"/>
    </source>
</evidence>
<feature type="transmembrane region" description="Helical" evidence="37">
    <location>
        <begin position="43"/>
        <end position="68"/>
    </location>
</feature>
<dbReference type="GO" id="GO:0050252">
    <property type="term" value="F:retinol O-fatty-acyltransferase activity"/>
    <property type="evidence" value="ECO:0007669"/>
    <property type="project" value="UniProtKB-EC"/>
</dbReference>
<evidence type="ECO:0000256" key="2">
    <source>
        <dbReference type="ARBA" id="ARBA00001313"/>
    </source>
</evidence>
<evidence type="ECO:0000256" key="20">
    <source>
        <dbReference type="ARBA" id="ARBA00022989"/>
    </source>
</evidence>
<comment type="similarity">
    <text evidence="10">Belongs to the diacylglycerol acyltransferase family.</text>
</comment>
<keyword evidence="21 35" id="KW-0175">Coiled coil</keyword>
<dbReference type="EC" id="2.3.1.76" evidence="11"/>
<keyword evidence="18" id="KW-0319">Glycerol metabolism</keyword>
<evidence type="ECO:0000256" key="30">
    <source>
        <dbReference type="ARBA" id="ARBA00048096"/>
    </source>
</evidence>
<dbReference type="EC" id="2.3.1.20" evidence="12"/>
<feature type="compositionally biased region" description="Basic and acidic residues" evidence="36">
    <location>
        <begin position="790"/>
        <end position="806"/>
    </location>
</feature>
<evidence type="ECO:0000256" key="35">
    <source>
        <dbReference type="SAM" id="Coils"/>
    </source>
</evidence>
<dbReference type="AlphaFoldDB" id="A0A672LVJ0"/>
<dbReference type="GO" id="GO:0019432">
    <property type="term" value="P:triglyceride biosynthetic process"/>
    <property type="evidence" value="ECO:0007669"/>
    <property type="project" value="TreeGrafter"/>
</dbReference>
<evidence type="ECO:0000256" key="31">
    <source>
        <dbReference type="ARBA" id="ARBA00048135"/>
    </source>
</evidence>
<keyword evidence="15" id="KW-0551">Lipid droplet</keyword>
<evidence type="ECO:0000256" key="3">
    <source>
        <dbReference type="ARBA" id="ARBA00001349"/>
    </source>
</evidence>
<proteinExistence type="inferred from homology"/>
<evidence type="ECO:0000256" key="25">
    <source>
        <dbReference type="ARBA" id="ARBA00033044"/>
    </source>
</evidence>
<evidence type="ECO:0000256" key="24">
    <source>
        <dbReference type="ARBA" id="ARBA00023315"/>
    </source>
</evidence>
<reference evidence="39" key="2">
    <citation type="submission" date="2025-09" db="UniProtKB">
        <authorList>
            <consortium name="Ensembl"/>
        </authorList>
    </citation>
    <scope>IDENTIFICATION</scope>
</reference>
<evidence type="ECO:0000256" key="22">
    <source>
        <dbReference type="ARBA" id="ARBA00023098"/>
    </source>
</evidence>
<evidence type="ECO:0000256" key="1">
    <source>
        <dbReference type="ARBA" id="ARBA00000633"/>
    </source>
</evidence>
<evidence type="ECO:0000256" key="9">
    <source>
        <dbReference type="ARBA" id="ARBA00005189"/>
    </source>
</evidence>
<comment type="catalytic activity">
    <reaction evidence="34">
        <text>1,3-di-(9Z-octadecenoyl)-glycerol + (9Z)-octadecenoyl-CoA = 1,2,3-tri-(9Z-octadecenoyl)-glycerol + CoA</text>
        <dbReference type="Rhea" id="RHEA:38435"/>
        <dbReference type="ChEBI" id="CHEBI:53753"/>
        <dbReference type="ChEBI" id="CHEBI:57287"/>
        <dbReference type="ChEBI" id="CHEBI:57387"/>
        <dbReference type="ChEBI" id="CHEBI:75735"/>
    </reaction>
    <physiologicalReaction direction="left-to-right" evidence="34">
        <dbReference type="Rhea" id="RHEA:38436"/>
    </physiologicalReaction>
</comment>
<dbReference type="PROSITE" id="PS50004">
    <property type="entry name" value="C2"/>
    <property type="match status" value="1"/>
</dbReference>
<evidence type="ECO:0000256" key="13">
    <source>
        <dbReference type="ARBA" id="ARBA00022490"/>
    </source>
</evidence>
<dbReference type="Ensembl" id="ENSSGRT00000030230.1">
    <property type="protein sequence ID" value="ENSSGRP00000028109.1"/>
    <property type="gene ID" value="ENSSGRG00000015898.1"/>
</dbReference>
<dbReference type="FunCoup" id="A0A672LVJ0">
    <property type="interactions" value="702"/>
</dbReference>
<evidence type="ECO:0000256" key="12">
    <source>
        <dbReference type="ARBA" id="ARBA00013244"/>
    </source>
</evidence>
<keyword evidence="14" id="KW-0444">Lipid biosynthesis</keyword>
<keyword evidence="23 37" id="KW-0472">Membrane</keyword>
<sequence length="994" mass="111525">MKTILAAYSGVKKGSGSSILSALHDLPSVPWLTRSKIMKYLQVISVLQFVITFLVMGIGCLLLLMYMFCTDCWVIAAIYTAWLIYDWNTPKQGGRRSTWVRNWTVWKYFRDYFPIRLIKTHNLLPSRNYIFGYHPHGIFCFGAFCNFGTEATGFSKIFPGIKPSLATLAGNFRLPLFRDYLMSGGICPVNRNSMDFLLSSNGTGNAVVIVIGGAAESLDCAPGMNSVTLKKRKGFVKLALKQGADLVPVYSFGENEVYKQVIFDDCSWWRTVQKRLQKILGFAPCLFHGWYRRRMNSTAGRDLVVSAGAVSSNPGAASSRVLHVELTSQQRRLRHLRSIAARNIVNKNGSPLLDTYFTLHLCQEDRISRDFYKSEVIRDSLNPTWRSLDFAMLPDLLDMSVSCFVVRIWGGREEQYQLLIEWKVNLDGLRYTGQQIRSRNPNEIIFGLNDGYYAAEFDQKESSDRKKNSLLQVDQSSVRNSYSVFSLLRLHTAQRAIKQTQVTVQKIGKEIEEKLRTTASCTEKKKERECMHLRIGILRCELERQRKALARELDMMQKERAQLVKKEEASSTKHQGLESERKSLTELQKECTAKRELFLKSNAQLTFRCRQLISELSYIYPIDVNNQNDYVICGVKLPNSEDFQAKDDGSVAVALGYTAHLVLMISNFLQIPLRYPVINKGSRSSIKDTITDKLTEKEREFPLFPRGERFQFEYGVYLLNKNIAQLRYQHGLSTPDLRQTLPNLKNFLEHGLLVRCDRHHVSMSIPVPLKSHFSVSTASEVGFPNLSSSPERDVQKWASSDADKQKCQTPPPSYNTAMTEPDPMTTPEVPSVPSTEIASIEEGKTVDTHGDGETVSEAHTEKPLEIPTDIASTLPSDSVPQHSGAMNGSVVPSEGIGLGVAGAAELCCSVEQAEEIMGTEATGLGLGLGFGLGLGGGARLDDFPCIPVEHAVAVECDEQVLGEFDAAGIEEVSRRIYALENMSSFRRPRKNSEK</sequence>
<evidence type="ECO:0000256" key="23">
    <source>
        <dbReference type="ARBA" id="ARBA00023136"/>
    </source>
</evidence>
<dbReference type="PANTHER" id="PTHR12317">
    <property type="entry name" value="DIACYLGLYCEROL O-ACYLTRANSFERASE"/>
    <property type="match status" value="1"/>
</dbReference>
<dbReference type="Gene3D" id="2.60.40.150">
    <property type="entry name" value="C2 domain"/>
    <property type="match status" value="1"/>
</dbReference>
<protein>
    <recommendedName>
        <fullName evidence="26">Diacylglycerol O-acyltransferase 2</fullName>
        <ecNumber evidence="12">2.3.1.20</ecNumber>
        <ecNumber evidence="11">2.3.1.76</ecNumber>
    </recommendedName>
    <alternativeName>
        <fullName evidence="25">Acyl-CoA retinol O-fatty-acyltransferase</fullName>
    </alternativeName>
    <alternativeName>
        <fullName evidence="27">Diglyceride acyltransferase 2</fullName>
    </alternativeName>
</protein>
<evidence type="ECO:0000256" key="34">
    <source>
        <dbReference type="ARBA" id="ARBA00049549"/>
    </source>
</evidence>
<dbReference type="InterPro" id="IPR018791">
    <property type="entry name" value="UV_resistance/autophagy_Atg14"/>
</dbReference>
<evidence type="ECO:0000256" key="4">
    <source>
        <dbReference type="ARBA" id="ARBA00001764"/>
    </source>
</evidence>
<evidence type="ECO:0000256" key="33">
    <source>
        <dbReference type="ARBA" id="ARBA00049168"/>
    </source>
</evidence>
<dbReference type="InterPro" id="IPR007130">
    <property type="entry name" value="DAGAT"/>
</dbReference>
<organism evidence="39 40">
    <name type="scientific">Sinocyclocheilus grahami</name>
    <name type="common">Dianchi golden-line fish</name>
    <name type="synonym">Barbus grahami</name>
    <dbReference type="NCBI Taxonomy" id="75366"/>
    <lineage>
        <taxon>Eukaryota</taxon>
        <taxon>Metazoa</taxon>
        <taxon>Chordata</taxon>
        <taxon>Craniata</taxon>
        <taxon>Vertebrata</taxon>
        <taxon>Euteleostomi</taxon>
        <taxon>Actinopterygii</taxon>
        <taxon>Neopterygii</taxon>
        <taxon>Teleostei</taxon>
        <taxon>Ostariophysi</taxon>
        <taxon>Cypriniformes</taxon>
        <taxon>Cyprinidae</taxon>
        <taxon>Cyprininae</taxon>
        <taxon>Sinocyclocheilus</taxon>
    </lineage>
</organism>
<dbReference type="SUPFAM" id="SSF49562">
    <property type="entry name" value="C2 domain (Calcium/lipid-binding domain, CaLB)"/>
    <property type="match status" value="1"/>
</dbReference>
<evidence type="ECO:0000256" key="16">
    <source>
        <dbReference type="ARBA" id="ARBA00022679"/>
    </source>
</evidence>
<feature type="region of interest" description="Disordered" evidence="36">
    <location>
        <begin position="783"/>
        <end position="831"/>
    </location>
</feature>
<dbReference type="PANTHER" id="PTHR12317:SF14">
    <property type="entry name" value="DIACYLGLYCEROL O-ACYLTRANSFERASE 2"/>
    <property type="match status" value="1"/>
</dbReference>
<dbReference type="Pfam" id="PF10186">
    <property type="entry name" value="ATG14"/>
    <property type="match status" value="1"/>
</dbReference>
<comment type="catalytic activity">
    <reaction evidence="31">
        <text>2-(9Z-octadecenoyl)-glycerol + (9Z)-octadecenoyl-CoA = 1,2-di-(9Z-octadecenoyl)-sn-glycerol + CoA</text>
        <dbReference type="Rhea" id="RHEA:37911"/>
        <dbReference type="ChEBI" id="CHEBI:52333"/>
        <dbReference type="ChEBI" id="CHEBI:57287"/>
        <dbReference type="ChEBI" id="CHEBI:57387"/>
        <dbReference type="ChEBI" id="CHEBI:73990"/>
    </reaction>
    <physiologicalReaction direction="left-to-right" evidence="31">
        <dbReference type="Rhea" id="RHEA:37912"/>
    </physiologicalReaction>
</comment>
<comment type="subcellular location">
    <subcellularLocation>
        <location evidence="7">Cytoplasm</location>
        <location evidence="7">Perinuclear region</location>
    </subcellularLocation>
    <subcellularLocation>
        <location evidence="5">Endoplasmic reticulum membrane</location>
        <topology evidence="5">Multi-pass membrane protein</topology>
    </subcellularLocation>
    <subcellularLocation>
        <location evidence="6">Lipid droplet</location>
    </subcellularLocation>
</comment>
<evidence type="ECO:0000256" key="29">
    <source>
        <dbReference type="ARBA" id="ARBA00047807"/>
    </source>
</evidence>
<dbReference type="CDD" id="cd07987">
    <property type="entry name" value="LPLAT_MGAT-like"/>
    <property type="match status" value="1"/>
</dbReference>
<keyword evidence="22" id="KW-0443">Lipid metabolism</keyword>
<comment type="catalytic activity">
    <reaction evidence="30">
        <text>2,3-di-(9Z)-octadecenoyl-sn-glycerol + (9Z)-octadecenoyl-CoA = 1,2,3-tri-(9Z-octadecenoyl)-glycerol + CoA</text>
        <dbReference type="Rhea" id="RHEA:38439"/>
        <dbReference type="ChEBI" id="CHEBI:53753"/>
        <dbReference type="ChEBI" id="CHEBI:57287"/>
        <dbReference type="ChEBI" id="CHEBI:57387"/>
        <dbReference type="ChEBI" id="CHEBI:75824"/>
    </reaction>
    <physiologicalReaction direction="left-to-right" evidence="30">
        <dbReference type="Rhea" id="RHEA:38440"/>
    </physiologicalReaction>
</comment>
<evidence type="ECO:0000256" key="10">
    <source>
        <dbReference type="ARBA" id="ARBA00005420"/>
    </source>
</evidence>
<dbReference type="Pfam" id="PF03982">
    <property type="entry name" value="DAGAT"/>
    <property type="match status" value="1"/>
</dbReference>
<evidence type="ECO:0000256" key="36">
    <source>
        <dbReference type="SAM" id="MobiDB-lite"/>
    </source>
</evidence>
<dbReference type="GO" id="GO:0032991">
    <property type="term" value="C:protein-containing complex"/>
    <property type="evidence" value="ECO:0007669"/>
    <property type="project" value="UniProtKB-ARBA"/>
</dbReference>
<evidence type="ECO:0000256" key="21">
    <source>
        <dbReference type="ARBA" id="ARBA00023054"/>
    </source>
</evidence>
<dbReference type="GO" id="GO:0005789">
    <property type="term" value="C:endoplasmic reticulum membrane"/>
    <property type="evidence" value="ECO:0007669"/>
    <property type="project" value="UniProtKB-SubCell"/>
</dbReference>
<accession>A0A672LVJ0</accession>
<evidence type="ECO:0000256" key="17">
    <source>
        <dbReference type="ARBA" id="ARBA00022692"/>
    </source>
</evidence>
<dbReference type="Proteomes" id="UP000472262">
    <property type="component" value="Unassembled WGS sequence"/>
</dbReference>
<dbReference type="InterPro" id="IPR000008">
    <property type="entry name" value="C2_dom"/>
</dbReference>
<comment type="catalytic activity">
    <reaction evidence="32">
        <text>an acyl-CoA + a 1,2-diacyl-sn-glycerol = a triacyl-sn-glycerol + CoA</text>
        <dbReference type="Rhea" id="RHEA:10868"/>
        <dbReference type="ChEBI" id="CHEBI:17815"/>
        <dbReference type="ChEBI" id="CHEBI:57287"/>
        <dbReference type="ChEBI" id="CHEBI:58342"/>
        <dbReference type="ChEBI" id="CHEBI:64615"/>
        <dbReference type="EC" id="2.3.1.20"/>
    </reaction>
    <physiologicalReaction direction="left-to-right" evidence="32">
        <dbReference type="Rhea" id="RHEA:10869"/>
    </physiologicalReaction>
</comment>
<keyword evidence="19" id="KW-0256">Endoplasmic reticulum</keyword>
<evidence type="ECO:0000256" key="32">
    <source>
        <dbReference type="ARBA" id="ARBA00048634"/>
    </source>
</evidence>
<comment type="pathway">
    <text evidence="8">Glycerolipid metabolism; triacylglycerol biosynthesis.</text>
</comment>
<evidence type="ECO:0000259" key="38">
    <source>
        <dbReference type="PROSITE" id="PS50004"/>
    </source>
</evidence>
<evidence type="ECO:0000256" key="7">
    <source>
        <dbReference type="ARBA" id="ARBA00004556"/>
    </source>
</evidence>
<keyword evidence="17 37" id="KW-0812">Transmembrane</keyword>
<comment type="catalytic activity">
    <reaction evidence="29">
        <text>1-O-(9Z-octadecenyl)-glycerol + (9Z)-octadecenoyl-CoA = 1-O-(9Z-octadecyl)-3-(9Z-octadecenoyl)-glycerol + CoA</text>
        <dbReference type="Rhea" id="RHEA:55340"/>
        <dbReference type="ChEBI" id="CHEBI:34116"/>
        <dbReference type="ChEBI" id="CHEBI:57287"/>
        <dbReference type="ChEBI" id="CHEBI:57387"/>
        <dbReference type="ChEBI" id="CHEBI:197429"/>
    </reaction>
    <physiologicalReaction direction="left-to-right" evidence="29">
        <dbReference type="Rhea" id="RHEA:55341"/>
    </physiologicalReaction>
</comment>
<evidence type="ECO:0000256" key="14">
    <source>
        <dbReference type="ARBA" id="ARBA00022516"/>
    </source>
</evidence>
<evidence type="ECO:0000313" key="40">
    <source>
        <dbReference type="Proteomes" id="UP000472262"/>
    </source>
</evidence>
<keyword evidence="16" id="KW-0808">Transferase</keyword>
<comment type="catalytic activity">
    <reaction evidence="28">
        <text>1,2-di-(9Z-octadecenoyl)-sn-glycerol + (9Z)-octadecenoyl-CoA = 1,2,3-tri-(9Z-octadecenoyl)-glycerol + CoA</text>
        <dbReference type="Rhea" id="RHEA:38219"/>
        <dbReference type="ChEBI" id="CHEBI:52333"/>
        <dbReference type="ChEBI" id="CHEBI:53753"/>
        <dbReference type="ChEBI" id="CHEBI:57287"/>
        <dbReference type="ChEBI" id="CHEBI:57387"/>
    </reaction>
    <physiologicalReaction direction="left-to-right" evidence="28">
        <dbReference type="Rhea" id="RHEA:38220"/>
    </physiologicalReaction>
</comment>
<evidence type="ECO:0000256" key="8">
    <source>
        <dbReference type="ARBA" id="ARBA00004771"/>
    </source>
</evidence>
<evidence type="ECO:0000256" key="27">
    <source>
        <dbReference type="ARBA" id="ARBA00041468"/>
    </source>
</evidence>
<keyword evidence="13" id="KW-0963">Cytoplasm</keyword>
<name>A0A672LVJ0_SINGR</name>
<feature type="domain" description="C2" evidence="38">
    <location>
        <begin position="315"/>
        <end position="439"/>
    </location>
</feature>